<keyword evidence="1" id="KW-0472">Membrane</keyword>
<reference evidence="2" key="1">
    <citation type="journal article" date="2016" name="Ticks Tick Borne Dis.">
        <title>De novo assembly and annotation of the salivary gland transcriptome of Rhipicephalus appendiculatus male and female ticks during blood feeding.</title>
        <authorList>
            <person name="de Castro M.H."/>
            <person name="de Klerk D."/>
            <person name="Pienaar R."/>
            <person name="Latif A.A."/>
            <person name="Rees D.J."/>
            <person name="Mans B.J."/>
        </authorList>
    </citation>
    <scope>NUCLEOTIDE SEQUENCE</scope>
    <source>
        <tissue evidence="2">Salivary glands</tissue>
    </source>
</reference>
<protein>
    <submittedName>
        <fullName evidence="2">Uncharacterized protein</fullName>
    </submittedName>
</protein>
<organism evidence="2">
    <name type="scientific">Rhipicephalus appendiculatus</name>
    <name type="common">Brown ear tick</name>
    <dbReference type="NCBI Taxonomy" id="34631"/>
    <lineage>
        <taxon>Eukaryota</taxon>
        <taxon>Metazoa</taxon>
        <taxon>Ecdysozoa</taxon>
        <taxon>Arthropoda</taxon>
        <taxon>Chelicerata</taxon>
        <taxon>Arachnida</taxon>
        <taxon>Acari</taxon>
        <taxon>Parasitiformes</taxon>
        <taxon>Ixodida</taxon>
        <taxon>Ixodoidea</taxon>
        <taxon>Ixodidae</taxon>
        <taxon>Rhipicephalinae</taxon>
        <taxon>Rhipicephalus</taxon>
        <taxon>Rhipicephalus</taxon>
    </lineage>
</organism>
<name>A0A131YD83_RHIAP</name>
<sequence length="85" mass="9674">MLRTPFTSCVLLLCPNDVLFFWTIVTLLLPSACLMPLGNLPKVLAPPTRLLLSPTPPQHSKHNEEKKFRFHELSCQMSFVFLPPL</sequence>
<evidence type="ECO:0000256" key="1">
    <source>
        <dbReference type="SAM" id="Phobius"/>
    </source>
</evidence>
<proteinExistence type="predicted"/>
<feature type="transmembrane region" description="Helical" evidence="1">
    <location>
        <begin position="20"/>
        <end position="40"/>
    </location>
</feature>
<keyword evidence="1" id="KW-1133">Transmembrane helix</keyword>
<dbReference type="AlphaFoldDB" id="A0A131YD83"/>
<evidence type="ECO:0000313" key="2">
    <source>
        <dbReference type="EMBL" id="JAP77284.1"/>
    </source>
</evidence>
<keyword evidence="1" id="KW-0812">Transmembrane</keyword>
<accession>A0A131YD83</accession>
<dbReference type="EMBL" id="GEDV01011273">
    <property type="protein sequence ID" value="JAP77284.1"/>
    <property type="molecule type" value="Transcribed_RNA"/>
</dbReference>